<evidence type="ECO:0000256" key="3">
    <source>
        <dbReference type="SAM" id="MobiDB-lite"/>
    </source>
</evidence>
<gene>
    <name evidence="6" type="ORF">D0868_01796</name>
</gene>
<feature type="domain" description="Hyphally-regulated cell wall protein N-terminal" evidence="5">
    <location>
        <begin position="102"/>
        <end position="408"/>
    </location>
</feature>
<evidence type="ECO:0000256" key="4">
    <source>
        <dbReference type="SAM" id="SignalP"/>
    </source>
</evidence>
<evidence type="ECO:0000259" key="5">
    <source>
        <dbReference type="Pfam" id="PF11765"/>
    </source>
</evidence>
<feature type="region of interest" description="Disordered" evidence="3">
    <location>
        <begin position="400"/>
        <end position="518"/>
    </location>
</feature>
<name>A0A3M6ZEW0_HORWE</name>
<dbReference type="AlphaFoldDB" id="A0A3M6ZEW0"/>
<dbReference type="PANTHER" id="PTHR36578">
    <property type="entry name" value="CHROMOSOME 15, WHOLE GENOME SHOTGUN SEQUENCE"/>
    <property type="match status" value="1"/>
</dbReference>
<sequence length="843" mass="90447">MAVLSKPVLAGIALASIAHALPQKPDLAAIAAAPTVAQGPSSVQTAAEQTASLATSFDVAGPTAAPSATGATKRDIEKRTIGIWSEMIETAWNAILGQDNTETEVSNTGKYYVDNGDKHNIKGNVNNDGEIYIGESCSWDGHDNSNGNLKNKLGALFQLNNYGSKTAPTYDWKINNMNNDGTLQWCGRGDTGGSKYWMYNDATSYNNGLISFEQFFDNQGDDFCWKNSDSNPWNKGDLYNNGAFRLINVNHRIVQNIKGNGCWQLGKGANLFLEDGAGSQHNFWKQPCLSGQSVHFQDSSASLHIEKGVYNANSNFGAKCYGFGKGHAIEFGESISSYDYDSWRGQLTVKFGGGWFGLFSSSIKIDIGTGYDSGKFAKRTSKSKYGNFNAIFYDNDAPSRNTPDQCKLSAPICTGKPKPTGSTTSSVASSTSTKATSQATTSSQPTTSSKATSQATTSSQPTTSSKATSQATTSSQPTTSSKATSQATTSSQPTTSQATSTAPVTTAPTATPKVCTNSPYTPYYPAIETGYTTNPALSGTTTAGQACPTTPEDGTYCGFINPQDPCAAQPDGYGPVPTPDTASAFREFDKLHASASAAPSVVSSDSEGEQYEKVFEDLDGSVSAQSYLGSYTFQTYDVEACASKCDCTELCTSFNIFAERDPSLNPTKNNSNAPTVWGYYCPNPPSMTSFKCTLWGSDIEAADATNKGGYREDFEVVITASNGYDKTNTTVPPKTPEYEEPKDCGDKAIDAPEYWLGSKFFPGPFNPIVCSNYANKQSEVNGASGGQKVQMFNAYYLHKNDHPWGTQCALYNSKLGTDWATYKGSNSGNDRFDCKRSWSYHLH</sequence>
<evidence type="ECO:0000313" key="6">
    <source>
        <dbReference type="EMBL" id="RMY13814.1"/>
    </source>
</evidence>
<evidence type="ECO:0000256" key="1">
    <source>
        <dbReference type="ARBA" id="ARBA00022729"/>
    </source>
</evidence>
<reference evidence="6 7" key="1">
    <citation type="journal article" date="2018" name="BMC Genomics">
        <title>Genomic evidence for intraspecific hybridization in a clonal and extremely halotolerant yeast.</title>
        <authorList>
            <person name="Gostincar C."/>
            <person name="Stajich J.E."/>
            <person name="Zupancic J."/>
            <person name="Zalar P."/>
            <person name="Gunde-Cimerman N."/>
        </authorList>
    </citation>
    <scope>NUCLEOTIDE SEQUENCE [LARGE SCALE GENOMIC DNA]</scope>
    <source>
        <strain evidence="6 7">EXF-6654</strain>
    </source>
</reference>
<feature type="chain" id="PRO_5018288875" description="Hyphally-regulated cell wall protein N-terminal domain-containing protein" evidence="4">
    <location>
        <begin position="21"/>
        <end position="843"/>
    </location>
</feature>
<protein>
    <recommendedName>
        <fullName evidence="5">Hyphally-regulated cell wall protein N-terminal domain-containing protein</fullName>
    </recommendedName>
</protein>
<accession>A0A3M6ZEW0</accession>
<organism evidence="6 7">
    <name type="scientific">Hortaea werneckii</name>
    <name type="common">Black yeast</name>
    <name type="synonym">Cladosporium werneckii</name>
    <dbReference type="NCBI Taxonomy" id="91943"/>
    <lineage>
        <taxon>Eukaryota</taxon>
        <taxon>Fungi</taxon>
        <taxon>Dikarya</taxon>
        <taxon>Ascomycota</taxon>
        <taxon>Pezizomycotina</taxon>
        <taxon>Dothideomycetes</taxon>
        <taxon>Dothideomycetidae</taxon>
        <taxon>Mycosphaerellales</taxon>
        <taxon>Teratosphaeriaceae</taxon>
        <taxon>Hortaea</taxon>
    </lineage>
</organism>
<keyword evidence="1 4" id="KW-0732">Signal</keyword>
<dbReference type="Pfam" id="PF11765">
    <property type="entry name" value="Hyphal_reg_CWP"/>
    <property type="match status" value="1"/>
</dbReference>
<dbReference type="PANTHER" id="PTHR36578:SF1">
    <property type="entry name" value="APPLE DOMAIN-CONTAINING PROTEIN"/>
    <property type="match status" value="1"/>
</dbReference>
<evidence type="ECO:0000313" key="7">
    <source>
        <dbReference type="Proteomes" id="UP000282582"/>
    </source>
</evidence>
<proteinExistence type="predicted"/>
<dbReference type="Proteomes" id="UP000282582">
    <property type="component" value="Unassembled WGS sequence"/>
</dbReference>
<keyword evidence="2" id="KW-0325">Glycoprotein</keyword>
<evidence type="ECO:0000256" key="2">
    <source>
        <dbReference type="ARBA" id="ARBA00023180"/>
    </source>
</evidence>
<dbReference type="InterPro" id="IPR021031">
    <property type="entry name" value="Hyphal-reg_cell_wall_N"/>
</dbReference>
<feature type="signal peptide" evidence="4">
    <location>
        <begin position="1"/>
        <end position="20"/>
    </location>
</feature>
<feature type="compositionally biased region" description="Low complexity" evidence="3">
    <location>
        <begin position="422"/>
        <end position="513"/>
    </location>
</feature>
<comment type="caution">
    <text evidence="6">The sequence shown here is derived from an EMBL/GenBank/DDBJ whole genome shotgun (WGS) entry which is preliminary data.</text>
</comment>
<dbReference type="GO" id="GO:0009277">
    <property type="term" value="C:fungal-type cell wall"/>
    <property type="evidence" value="ECO:0007669"/>
    <property type="project" value="UniProtKB-ARBA"/>
</dbReference>
<dbReference type="EMBL" id="QWIK01000085">
    <property type="protein sequence ID" value="RMY13814.1"/>
    <property type="molecule type" value="Genomic_DNA"/>
</dbReference>
<dbReference type="VEuPathDB" id="FungiDB:BTJ68_00604"/>